<dbReference type="PANTHER" id="PTHR15663">
    <property type="entry name" value="COMM DOMAIN-CONTAINING PROTEIN 9"/>
    <property type="match status" value="1"/>
</dbReference>
<dbReference type="OrthoDB" id="64318at2759"/>
<protein>
    <submittedName>
        <fullName evidence="1">Protein FAR1-like 3</fullName>
    </submittedName>
</protein>
<keyword evidence="2" id="KW-1185">Reference proteome</keyword>
<dbReference type="EMBL" id="KZ453230">
    <property type="protein sequence ID" value="PKA47436.1"/>
    <property type="molecule type" value="Genomic_DNA"/>
</dbReference>
<gene>
    <name evidence="1" type="primary">FRS3</name>
    <name evidence="1" type="ORF">AXF42_Ash020165</name>
</gene>
<name>A0A2H9ZVY0_9ASPA</name>
<dbReference type="Proteomes" id="UP000236161">
    <property type="component" value="Unassembled WGS sequence"/>
</dbReference>
<reference evidence="1 2" key="1">
    <citation type="journal article" date="2017" name="Nature">
        <title>The Apostasia genome and the evolution of orchids.</title>
        <authorList>
            <person name="Zhang G.Q."/>
            <person name="Liu K.W."/>
            <person name="Li Z."/>
            <person name="Lohaus R."/>
            <person name="Hsiao Y.Y."/>
            <person name="Niu S.C."/>
            <person name="Wang J.Y."/>
            <person name="Lin Y.C."/>
            <person name="Xu Q."/>
            <person name="Chen L.J."/>
            <person name="Yoshida K."/>
            <person name="Fujiwara S."/>
            <person name="Wang Z.W."/>
            <person name="Zhang Y.Q."/>
            <person name="Mitsuda N."/>
            <person name="Wang M."/>
            <person name="Liu G.H."/>
            <person name="Pecoraro L."/>
            <person name="Huang H.X."/>
            <person name="Xiao X.J."/>
            <person name="Lin M."/>
            <person name="Wu X.Y."/>
            <person name="Wu W.L."/>
            <person name="Chen Y.Y."/>
            <person name="Chang S.B."/>
            <person name="Sakamoto S."/>
            <person name="Ohme-Takagi M."/>
            <person name="Yagi M."/>
            <person name="Zeng S.J."/>
            <person name="Shen C.Y."/>
            <person name="Yeh C.M."/>
            <person name="Luo Y.B."/>
            <person name="Tsai W.C."/>
            <person name="Van de Peer Y."/>
            <person name="Liu Z.J."/>
        </authorList>
    </citation>
    <scope>NUCLEOTIDE SEQUENCE [LARGE SCALE GENOMIC DNA]</scope>
    <source>
        <strain evidence="2">cv. Shenzhen</strain>
        <tissue evidence="1">Stem</tissue>
    </source>
</reference>
<dbReference type="InterPro" id="IPR037360">
    <property type="entry name" value="COMMD9"/>
</dbReference>
<dbReference type="PANTHER" id="PTHR15663:SF4">
    <property type="entry name" value="COMM DOMAIN-CONTAINING PROTEIN 9"/>
    <property type="match status" value="1"/>
</dbReference>
<evidence type="ECO:0000313" key="1">
    <source>
        <dbReference type="EMBL" id="PKA47436.1"/>
    </source>
</evidence>
<dbReference type="AlphaFoldDB" id="A0A2H9ZVY0"/>
<sequence length="207" mass="24167">MEGQELQQHSLWGHLPLLLQSSSWESVEYILQVMWRTRRTGLDDADRKVIREMLDLPYASDLDPLLVCLRILIRRCVFENLSKDEIHKLFPKEVLPELQRCLTSLLQKFQQQWREDVLKDKVSLPRLKAMTWNIVNRNEDATDSVAVINFKLQDDTQSLPRENEVKFQLTKDIVGPMLKSLYVIRDQLADVHGASKEVEQPQDADTT</sequence>
<organism evidence="1 2">
    <name type="scientific">Apostasia shenzhenica</name>
    <dbReference type="NCBI Taxonomy" id="1088818"/>
    <lineage>
        <taxon>Eukaryota</taxon>
        <taxon>Viridiplantae</taxon>
        <taxon>Streptophyta</taxon>
        <taxon>Embryophyta</taxon>
        <taxon>Tracheophyta</taxon>
        <taxon>Spermatophyta</taxon>
        <taxon>Magnoliopsida</taxon>
        <taxon>Liliopsida</taxon>
        <taxon>Asparagales</taxon>
        <taxon>Orchidaceae</taxon>
        <taxon>Apostasioideae</taxon>
        <taxon>Apostasia</taxon>
    </lineage>
</organism>
<evidence type="ECO:0000313" key="2">
    <source>
        <dbReference type="Proteomes" id="UP000236161"/>
    </source>
</evidence>
<dbReference type="STRING" id="1088818.A0A2H9ZVY0"/>
<proteinExistence type="predicted"/>
<accession>A0A2H9ZVY0</accession>